<dbReference type="RefSeq" id="WP_030281803.1">
    <property type="nucleotide sequence ID" value="NZ_JBEZVI010000039.1"/>
</dbReference>
<keyword evidence="2" id="KW-0472">Membrane</keyword>
<evidence type="ECO:0008006" key="5">
    <source>
        <dbReference type="Google" id="ProtNLM"/>
    </source>
</evidence>
<dbReference type="Proteomes" id="UP001550853">
    <property type="component" value="Unassembled WGS sequence"/>
</dbReference>
<feature type="region of interest" description="Disordered" evidence="1">
    <location>
        <begin position="23"/>
        <end position="147"/>
    </location>
</feature>
<evidence type="ECO:0000256" key="1">
    <source>
        <dbReference type="SAM" id="MobiDB-lite"/>
    </source>
</evidence>
<feature type="transmembrane region" description="Helical" evidence="2">
    <location>
        <begin position="155"/>
        <end position="173"/>
    </location>
</feature>
<feature type="compositionally biased region" description="Basic and acidic residues" evidence="1">
    <location>
        <begin position="33"/>
        <end position="43"/>
    </location>
</feature>
<keyword evidence="2" id="KW-0812">Transmembrane</keyword>
<dbReference type="EMBL" id="JBEZVI010000039">
    <property type="protein sequence ID" value="MEU3714268.1"/>
    <property type="molecule type" value="Genomic_DNA"/>
</dbReference>
<gene>
    <name evidence="3" type="ORF">AB0E61_29740</name>
</gene>
<keyword evidence="2" id="KW-1133">Transmembrane helix</keyword>
<name>A0ABV2Z8E6_9ACTN</name>
<feature type="compositionally biased region" description="Acidic residues" evidence="1">
    <location>
        <begin position="125"/>
        <end position="134"/>
    </location>
</feature>
<feature type="transmembrane region" description="Helical" evidence="2">
    <location>
        <begin position="179"/>
        <end position="198"/>
    </location>
</feature>
<comment type="caution">
    <text evidence="3">The sequence shown here is derived from an EMBL/GenBank/DDBJ whole genome shotgun (WGS) entry which is preliminary data.</text>
</comment>
<feature type="compositionally biased region" description="Low complexity" evidence="1">
    <location>
        <begin position="51"/>
        <end position="62"/>
    </location>
</feature>
<proteinExistence type="predicted"/>
<feature type="compositionally biased region" description="Basic and acidic residues" evidence="1">
    <location>
        <begin position="83"/>
        <end position="93"/>
    </location>
</feature>
<evidence type="ECO:0000313" key="4">
    <source>
        <dbReference type="Proteomes" id="UP001550853"/>
    </source>
</evidence>
<protein>
    <recommendedName>
        <fullName evidence="5">DUF308 domain-containing protein</fullName>
    </recommendedName>
</protein>
<reference evidence="3 4" key="1">
    <citation type="submission" date="2024-06" db="EMBL/GenBank/DDBJ databases">
        <title>The Natural Products Discovery Center: Release of the First 8490 Sequenced Strains for Exploring Actinobacteria Biosynthetic Diversity.</title>
        <authorList>
            <person name="Kalkreuter E."/>
            <person name="Kautsar S.A."/>
            <person name="Yang D."/>
            <person name="Bader C.D."/>
            <person name="Teijaro C.N."/>
            <person name="Fluegel L."/>
            <person name="Davis C.M."/>
            <person name="Simpson J.R."/>
            <person name="Lauterbach L."/>
            <person name="Steele A.D."/>
            <person name="Gui C."/>
            <person name="Meng S."/>
            <person name="Li G."/>
            <person name="Viehrig K."/>
            <person name="Ye F."/>
            <person name="Su P."/>
            <person name="Kiefer A.F."/>
            <person name="Nichols A."/>
            <person name="Cepeda A.J."/>
            <person name="Yan W."/>
            <person name="Fan B."/>
            <person name="Jiang Y."/>
            <person name="Adhikari A."/>
            <person name="Zheng C.-J."/>
            <person name="Schuster L."/>
            <person name="Cowan T.M."/>
            <person name="Smanski M.J."/>
            <person name="Chevrette M.G."/>
            <person name="De Carvalho L.P.S."/>
            <person name="Shen B."/>
        </authorList>
    </citation>
    <scope>NUCLEOTIDE SEQUENCE [LARGE SCALE GENOMIC DNA]</scope>
    <source>
        <strain evidence="3 4">NPDC033039</strain>
    </source>
</reference>
<accession>A0ABV2Z8E6</accession>
<evidence type="ECO:0000313" key="3">
    <source>
        <dbReference type="EMBL" id="MEU3714268.1"/>
    </source>
</evidence>
<keyword evidence="4" id="KW-1185">Reference proteome</keyword>
<sequence length="218" mass="22378">MAERSPRDPQDPLDEEAAWAQIVAGYGEEPAWDDARREVRDETTGPGEPGAGAKATGGTAAPEGERPGPAPQASDGPGEDAGPEERTADDDGPKTPPGPAAPASPGSFVVYAPGVGPRDWSAAEPSDDDFDENDEGHFTPPEPPPLPQADVTAKFAWLAVLGGPLLLIVMVLLQQPVTWWITVLGIGGFLGGFATLIARMKGDDEDGDGPAPGSGAVV</sequence>
<organism evidence="3 4">
    <name type="scientific">Streptomyces catenulae</name>
    <dbReference type="NCBI Taxonomy" id="66875"/>
    <lineage>
        <taxon>Bacteria</taxon>
        <taxon>Bacillati</taxon>
        <taxon>Actinomycetota</taxon>
        <taxon>Actinomycetes</taxon>
        <taxon>Kitasatosporales</taxon>
        <taxon>Streptomycetaceae</taxon>
        <taxon>Streptomyces</taxon>
    </lineage>
</organism>
<evidence type="ECO:0000256" key="2">
    <source>
        <dbReference type="SAM" id="Phobius"/>
    </source>
</evidence>